<organism evidence="1 2">
    <name type="scientific">Armillaria gallica</name>
    <name type="common">Bulbous honey fungus</name>
    <name type="synonym">Armillaria bulbosa</name>
    <dbReference type="NCBI Taxonomy" id="47427"/>
    <lineage>
        <taxon>Eukaryota</taxon>
        <taxon>Fungi</taxon>
        <taxon>Dikarya</taxon>
        <taxon>Basidiomycota</taxon>
        <taxon>Agaricomycotina</taxon>
        <taxon>Agaricomycetes</taxon>
        <taxon>Agaricomycetidae</taxon>
        <taxon>Agaricales</taxon>
        <taxon>Marasmiineae</taxon>
        <taxon>Physalacriaceae</taxon>
        <taxon>Armillaria</taxon>
    </lineage>
</organism>
<keyword evidence="2" id="KW-1185">Reference proteome</keyword>
<dbReference type="EMBL" id="KZ293656">
    <property type="protein sequence ID" value="PBK93368.1"/>
    <property type="molecule type" value="Genomic_DNA"/>
</dbReference>
<reference evidence="2" key="1">
    <citation type="journal article" date="2017" name="Nat. Ecol. Evol.">
        <title>Genome expansion and lineage-specific genetic innovations in the forest pathogenic fungi Armillaria.</title>
        <authorList>
            <person name="Sipos G."/>
            <person name="Prasanna A.N."/>
            <person name="Walter M.C."/>
            <person name="O'Connor E."/>
            <person name="Balint B."/>
            <person name="Krizsan K."/>
            <person name="Kiss B."/>
            <person name="Hess J."/>
            <person name="Varga T."/>
            <person name="Slot J."/>
            <person name="Riley R."/>
            <person name="Boka B."/>
            <person name="Rigling D."/>
            <person name="Barry K."/>
            <person name="Lee J."/>
            <person name="Mihaltcheva S."/>
            <person name="LaButti K."/>
            <person name="Lipzen A."/>
            <person name="Waldron R."/>
            <person name="Moloney N.M."/>
            <person name="Sperisen C."/>
            <person name="Kredics L."/>
            <person name="Vagvoelgyi C."/>
            <person name="Patrignani A."/>
            <person name="Fitzpatrick D."/>
            <person name="Nagy I."/>
            <person name="Doyle S."/>
            <person name="Anderson J.B."/>
            <person name="Grigoriev I.V."/>
            <person name="Gueldener U."/>
            <person name="Muensterkoetter M."/>
            <person name="Nagy L.G."/>
        </authorList>
    </citation>
    <scope>NUCLEOTIDE SEQUENCE [LARGE SCALE GENOMIC DNA]</scope>
    <source>
        <strain evidence="2">Ar21-2</strain>
    </source>
</reference>
<name>A0A2H3DR81_ARMGA</name>
<dbReference type="InParanoid" id="A0A2H3DR81"/>
<protein>
    <submittedName>
        <fullName evidence="1">Uncharacterized protein</fullName>
    </submittedName>
</protein>
<dbReference type="AlphaFoldDB" id="A0A2H3DR81"/>
<evidence type="ECO:0000313" key="2">
    <source>
        <dbReference type="Proteomes" id="UP000217790"/>
    </source>
</evidence>
<sequence>MTLTTPYSVHFAAREKMKNSDVAIAITAVPSSWCYTSRLLSSALFSSIHGRISRCSKQCTMAILRQFPVPRFSPQLFEHHRQGGNDKLLAKDRAKVMKHGQDELSLVDEDTSHNSLVTTAMEENALRGCARRDLRVSSGYYYLSIAVASDKCKLVGSLPCCVVIDATFSRRTRIVFIPVSFMEHNAENELTDE</sequence>
<accession>A0A2H3DR81</accession>
<evidence type="ECO:0000313" key="1">
    <source>
        <dbReference type="EMBL" id="PBK93368.1"/>
    </source>
</evidence>
<proteinExistence type="predicted"/>
<dbReference type="Proteomes" id="UP000217790">
    <property type="component" value="Unassembled WGS sequence"/>
</dbReference>
<gene>
    <name evidence="1" type="ORF">ARMGADRAFT_122914</name>
</gene>